<dbReference type="EMBL" id="JADJZA010000001">
    <property type="protein sequence ID" value="MBK9295434.1"/>
    <property type="molecule type" value="Genomic_DNA"/>
</dbReference>
<gene>
    <name evidence="2" type="ORF">IPN02_00860</name>
</gene>
<feature type="compositionally biased region" description="Basic and acidic residues" evidence="1">
    <location>
        <begin position="66"/>
        <end position="75"/>
    </location>
</feature>
<dbReference type="Proteomes" id="UP000727993">
    <property type="component" value="Unassembled WGS sequence"/>
</dbReference>
<organism evidence="2 3">
    <name type="scientific">Candidatus Neomicrothrix subdominans</name>
    <dbReference type="NCBI Taxonomy" id="2954438"/>
    <lineage>
        <taxon>Bacteria</taxon>
        <taxon>Bacillati</taxon>
        <taxon>Actinomycetota</taxon>
        <taxon>Acidimicrobiia</taxon>
        <taxon>Acidimicrobiales</taxon>
        <taxon>Microthrixaceae</taxon>
        <taxon>Candidatus Neomicrothrix</taxon>
    </lineage>
</organism>
<evidence type="ECO:0000313" key="2">
    <source>
        <dbReference type="EMBL" id="MBK9295434.1"/>
    </source>
</evidence>
<evidence type="ECO:0000313" key="3">
    <source>
        <dbReference type="Proteomes" id="UP000727993"/>
    </source>
</evidence>
<dbReference type="AlphaFoldDB" id="A0A936N991"/>
<feature type="region of interest" description="Disordered" evidence="1">
    <location>
        <begin position="56"/>
        <end position="75"/>
    </location>
</feature>
<sequence>MKVELIPVPVADPDGNTLTLQEMSWRTVVLAGHLLIGVSVAEASFSRLDATQKDWSTKWSGTPRRYQSDHRSVSP</sequence>
<name>A0A936N991_9ACTN</name>
<evidence type="ECO:0000256" key="1">
    <source>
        <dbReference type="SAM" id="MobiDB-lite"/>
    </source>
</evidence>
<comment type="caution">
    <text evidence="2">The sequence shown here is derived from an EMBL/GenBank/DDBJ whole genome shotgun (WGS) entry which is preliminary data.</text>
</comment>
<protein>
    <submittedName>
        <fullName evidence="2">Uncharacterized protein</fullName>
    </submittedName>
</protein>
<proteinExistence type="predicted"/>
<accession>A0A936N991</accession>
<reference evidence="2 3" key="1">
    <citation type="submission" date="2020-10" db="EMBL/GenBank/DDBJ databases">
        <title>Connecting structure to function with the recovery of over 1000 high-quality activated sludge metagenome-assembled genomes encoding full-length rRNA genes using long-read sequencing.</title>
        <authorList>
            <person name="Singleton C.M."/>
            <person name="Petriglieri F."/>
            <person name="Kristensen J.M."/>
            <person name="Kirkegaard R.H."/>
            <person name="Michaelsen T.Y."/>
            <person name="Andersen M.H."/>
            <person name="Karst S.M."/>
            <person name="Dueholm M.S."/>
            <person name="Nielsen P.H."/>
            <person name="Albertsen M."/>
        </authorList>
    </citation>
    <scope>NUCLEOTIDE SEQUENCE [LARGE SCALE GENOMIC DNA]</scope>
    <source>
        <strain evidence="2">Lyne_18-Q3-R50-59_MAXAC.006</strain>
    </source>
</reference>